<keyword evidence="2" id="KW-1185">Reference proteome</keyword>
<dbReference type="EMBL" id="CM023490">
    <property type="protein sequence ID" value="KAH6942167.1"/>
    <property type="molecule type" value="Genomic_DNA"/>
</dbReference>
<reference evidence="1" key="1">
    <citation type="submission" date="2020-05" db="EMBL/GenBank/DDBJ databases">
        <title>Large-scale comparative analyses of tick genomes elucidate their genetic diversity and vector capacities.</title>
        <authorList>
            <person name="Jia N."/>
            <person name="Wang J."/>
            <person name="Shi W."/>
            <person name="Du L."/>
            <person name="Sun Y."/>
            <person name="Zhan W."/>
            <person name="Jiang J."/>
            <person name="Wang Q."/>
            <person name="Zhang B."/>
            <person name="Ji P."/>
            <person name="Sakyi L.B."/>
            <person name="Cui X."/>
            <person name="Yuan T."/>
            <person name="Jiang B."/>
            <person name="Yang W."/>
            <person name="Lam T.T.-Y."/>
            <person name="Chang Q."/>
            <person name="Ding S."/>
            <person name="Wang X."/>
            <person name="Zhu J."/>
            <person name="Ruan X."/>
            <person name="Zhao L."/>
            <person name="Wei J."/>
            <person name="Que T."/>
            <person name="Du C."/>
            <person name="Cheng J."/>
            <person name="Dai P."/>
            <person name="Han X."/>
            <person name="Huang E."/>
            <person name="Gao Y."/>
            <person name="Liu J."/>
            <person name="Shao H."/>
            <person name="Ye R."/>
            <person name="Li L."/>
            <person name="Wei W."/>
            <person name="Wang X."/>
            <person name="Wang C."/>
            <person name="Yang T."/>
            <person name="Huo Q."/>
            <person name="Li W."/>
            <person name="Guo W."/>
            <person name="Chen H."/>
            <person name="Zhou L."/>
            <person name="Ni X."/>
            <person name="Tian J."/>
            <person name="Zhou Y."/>
            <person name="Sheng Y."/>
            <person name="Liu T."/>
            <person name="Pan Y."/>
            <person name="Xia L."/>
            <person name="Li J."/>
            <person name="Zhao F."/>
            <person name="Cao W."/>
        </authorList>
    </citation>
    <scope>NUCLEOTIDE SEQUENCE</scope>
    <source>
        <strain evidence="1">Hyas-2018</strain>
    </source>
</reference>
<comment type="caution">
    <text evidence="1">The sequence shown here is derived from an EMBL/GenBank/DDBJ whole genome shotgun (WGS) entry which is preliminary data.</text>
</comment>
<proteinExistence type="predicted"/>
<evidence type="ECO:0000313" key="1">
    <source>
        <dbReference type="EMBL" id="KAH6942167.1"/>
    </source>
</evidence>
<sequence>MEGVLWKWTNYWNGWQPRWFILDKGILTYYKSQDEVNQGCKGSVKISACEIVVHPTDNRRLDLVIPSEQHFYLRAPTPSERQQWLVALGSSKAATAAASSHATQPPRLGGGGGDPESSLRAKKAELRLYCDLLMQQVNQGCKGSVKISACEIVVHPTDNRRLDLVIPSEQHFYLRAPTPSERQQWLVALGSSKAATAAASSHATQPPRLGGGGGDPESSLRAKKAELRLYCDLLMQQVHTIKTSQNGGEEEAAKAGEAADLLRATCDTFITTLEDCMRLADANFTYELPHQEVRDSALPHEAPPPVAPVVPKSLQSAHPASRRRKKSNSVSSSTAASGATSPVATTLDGTRQQRDGTHCSSGPTPSGTTSPGCTSTSSQSSAITNHVSSPADIVPLPGSAEASDHESSQAANTSVGASTDQPSPVANGSLSSHLGQPRTFFSVMEHSFNDLPPGTSIPTEQFLNSCRSILAVFDVLGSTAFLPVKMDIQGNIGKLQAKYDSDPSHFDTLLDMVQQEIDSGANTARNSTSDALLWLSRALAFIHAFLEQIQSGNPVLTECASVAYGATLKCHHGWVVRSIFAVAMRAMPELEPFLEAMAPSPEDLHHPDYRNQLFADGRVYLQSLREVLDTLNNFYVENGLEPPLQKS</sequence>
<protein>
    <submittedName>
        <fullName evidence="1">Uncharacterized protein</fullName>
    </submittedName>
</protein>
<dbReference type="Proteomes" id="UP000821845">
    <property type="component" value="Chromosome 10"/>
</dbReference>
<organism evidence="1 2">
    <name type="scientific">Hyalomma asiaticum</name>
    <name type="common">Tick</name>
    <dbReference type="NCBI Taxonomy" id="266040"/>
    <lineage>
        <taxon>Eukaryota</taxon>
        <taxon>Metazoa</taxon>
        <taxon>Ecdysozoa</taxon>
        <taxon>Arthropoda</taxon>
        <taxon>Chelicerata</taxon>
        <taxon>Arachnida</taxon>
        <taxon>Acari</taxon>
        <taxon>Parasitiformes</taxon>
        <taxon>Ixodida</taxon>
        <taxon>Ixodoidea</taxon>
        <taxon>Ixodidae</taxon>
        <taxon>Hyalomminae</taxon>
        <taxon>Hyalomma</taxon>
    </lineage>
</organism>
<name>A0ACB7T3W7_HYAAI</name>
<gene>
    <name evidence="1" type="ORF">HPB50_001690</name>
</gene>
<accession>A0ACB7T3W7</accession>
<evidence type="ECO:0000313" key="2">
    <source>
        <dbReference type="Proteomes" id="UP000821845"/>
    </source>
</evidence>